<dbReference type="Proteomes" id="UP000286801">
    <property type="component" value="Unassembled WGS sequence"/>
</dbReference>
<evidence type="ECO:0000313" key="2">
    <source>
        <dbReference type="Proteomes" id="UP000286801"/>
    </source>
</evidence>
<comment type="caution">
    <text evidence="1">The sequence shown here is derived from an EMBL/GenBank/DDBJ whole genome shotgun (WGS) entry which is preliminary data.</text>
</comment>
<proteinExistence type="predicted"/>
<dbReference type="InterPro" id="IPR011004">
    <property type="entry name" value="Trimer_LpxA-like_sf"/>
</dbReference>
<dbReference type="Gene3D" id="2.160.10.10">
    <property type="entry name" value="Hexapeptide repeat proteins"/>
    <property type="match status" value="1"/>
</dbReference>
<evidence type="ECO:0000313" key="1">
    <source>
        <dbReference type="EMBL" id="RTZ79461.1"/>
    </source>
</evidence>
<dbReference type="EMBL" id="QNZL01000146">
    <property type="protein sequence ID" value="RTZ79461.1"/>
    <property type="molecule type" value="Genomic_DNA"/>
</dbReference>
<dbReference type="AlphaFoldDB" id="A0A432G8T1"/>
<sequence>MNENEPKYYSPEEIRKIQERGVQIPDLRSVLIAREVKPEHILPGCIIHPFSRISGAKTQIHSAAQIGVDGPATIENSWIGENAIVGNLGPVTLKDTVVGPQTILGSGVAENAVFLGKETMI</sequence>
<name>A0A432G8T1_9DELT</name>
<accession>A0A432G8T1</accession>
<gene>
    <name evidence="1" type="ORF">DSY97_05360</name>
</gene>
<organism evidence="1 2">
    <name type="scientific">SAR324 cluster bacterium</name>
    <dbReference type="NCBI Taxonomy" id="2024889"/>
    <lineage>
        <taxon>Bacteria</taxon>
        <taxon>Deltaproteobacteria</taxon>
        <taxon>SAR324 cluster</taxon>
    </lineage>
</organism>
<reference evidence="1 2" key="1">
    <citation type="submission" date="2018-06" db="EMBL/GenBank/DDBJ databases">
        <title>Combined omics and stable isotope probing to characterize newly discovered Mariana Back-Arc vent microbial communities.</title>
        <authorList>
            <person name="Trembath-Reichert E."/>
            <person name="Huber J.A."/>
        </authorList>
    </citation>
    <scope>NUCLEOTIDE SEQUENCE [LARGE SCALE GENOMIC DNA]</scope>
    <source>
        <strain evidence="1">MAG 63_1</strain>
    </source>
</reference>
<feature type="non-terminal residue" evidence="1">
    <location>
        <position position="121"/>
    </location>
</feature>
<protein>
    <recommendedName>
        <fullName evidence="3">UDP-3-O-(3-hydroxymyristoyl)glucosamine N-acyltransferase</fullName>
    </recommendedName>
</protein>
<dbReference type="SUPFAM" id="SSF51161">
    <property type="entry name" value="Trimeric LpxA-like enzymes"/>
    <property type="match status" value="1"/>
</dbReference>
<evidence type="ECO:0008006" key="3">
    <source>
        <dbReference type="Google" id="ProtNLM"/>
    </source>
</evidence>